<dbReference type="Proteomes" id="UP000650605">
    <property type="component" value="Unassembled WGS sequence"/>
</dbReference>
<organism evidence="2 3">
    <name type="scientific">Paenibacillus polymyxa</name>
    <name type="common">Bacillus polymyxa</name>
    <dbReference type="NCBI Taxonomy" id="1406"/>
    <lineage>
        <taxon>Bacteria</taxon>
        <taxon>Bacillati</taxon>
        <taxon>Bacillota</taxon>
        <taxon>Bacilli</taxon>
        <taxon>Bacillales</taxon>
        <taxon>Paenibacillaceae</taxon>
        <taxon>Paenibacillus</taxon>
    </lineage>
</organism>
<dbReference type="AlphaFoldDB" id="A0A8I1LPD2"/>
<proteinExistence type="predicted"/>
<reference evidence="2" key="1">
    <citation type="submission" date="2020-12" db="EMBL/GenBank/DDBJ databases">
        <title>Paenibacillus polymyxa LMG 27872: a double-edged sword.</title>
        <authorList>
            <person name="Langendries S."/>
            <person name="Garcia Mendez S."/>
            <person name="Beirinckx S."/>
            <person name="Viaene T."/>
            <person name="Baeyen S."/>
            <person name="Goeminne G."/>
            <person name="Willems A."/>
            <person name="Debode J."/>
            <person name="Goormachtig S."/>
        </authorList>
    </citation>
    <scope>NUCLEOTIDE SEQUENCE</scope>
    <source>
        <strain evidence="2">LMG 27872</strain>
    </source>
</reference>
<accession>A0A8I1LPD2</accession>
<feature type="transmembrane region" description="Helical" evidence="1">
    <location>
        <begin position="12"/>
        <end position="33"/>
    </location>
</feature>
<comment type="caution">
    <text evidence="2">The sequence shown here is derived from an EMBL/GenBank/DDBJ whole genome shotgun (WGS) entry which is preliminary data.</text>
</comment>
<evidence type="ECO:0000313" key="2">
    <source>
        <dbReference type="EMBL" id="MBM0632306.1"/>
    </source>
</evidence>
<keyword evidence="1" id="KW-1133">Transmembrane helix</keyword>
<gene>
    <name evidence="2" type="ORF">JDW19_04070</name>
</gene>
<dbReference type="RefSeq" id="WP_165146740.1">
    <property type="nucleotide sequence ID" value="NZ_JAEHFQ010000002.1"/>
</dbReference>
<name>A0A8I1LPD2_PAEPO</name>
<evidence type="ECO:0000256" key="1">
    <source>
        <dbReference type="SAM" id="Phobius"/>
    </source>
</evidence>
<protein>
    <submittedName>
        <fullName evidence="2">Uncharacterized protein</fullName>
    </submittedName>
</protein>
<dbReference type="EMBL" id="JAEHFQ010000002">
    <property type="protein sequence ID" value="MBM0632306.1"/>
    <property type="molecule type" value="Genomic_DNA"/>
</dbReference>
<sequence length="70" mass="7802">MTWTGIWDNAGPFIIGAITAVVIYILGEILCTFIPRGLTREIYRIFLIVVVVIGTVAATYISSRIWWGIS</sequence>
<evidence type="ECO:0000313" key="3">
    <source>
        <dbReference type="Proteomes" id="UP000650605"/>
    </source>
</evidence>
<keyword evidence="1" id="KW-0812">Transmembrane</keyword>
<feature type="transmembrane region" description="Helical" evidence="1">
    <location>
        <begin position="45"/>
        <end position="67"/>
    </location>
</feature>
<keyword evidence="1" id="KW-0472">Membrane</keyword>